<sequence>MRTKNKKAQRCGITRKIWSNCSLRPISPDKSCSYSIEDSRMIVQAEL</sequence>
<reference evidence="1 2" key="1">
    <citation type="submission" date="2022-01" db="EMBL/GenBank/DDBJ databases">
        <title>A high-quality chromosome-level genome assembly of rohu carp, Labeo rohita.</title>
        <authorList>
            <person name="Arick M.A. II"/>
            <person name="Hsu C.-Y."/>
            <person name="Magbanua Z."/>
            <person name="Pechanova O."/>
            <person name="Grover C."/>
            <person name="Miller E."/>
            <person name="Thrash A."/>
            <person name="Ezzel L."/>
            <person name="Alam S."/>
            <person name="Benzie J."/>
            <person name="Hamilton M."/>
            <person name="Karsi A."/>
            <person name="Lawrence M.L."/>
            <person name="Peterson D.G."/>
        </authorList>
    </citation>
    <scope>NUCLEOTIDE SEQUENCE [LARGE SCALE GENOMIC DNA]</scope>
    <source>
        <strain evidence="2">BAU-BD-2019</strain>
        <tissue evidence="1">Blood</tissue>
    </source>
</reference>
<gene>
    <name evidence="1" type="ORF">H4Q32_005277</name>
</gene>
<accession>A0ABQ8N0A9</accession>
<dbReference type="Proteomes" id="UP000830375">
    <property type="component" value="Unassembled WGS sequence"/>
</dbReference>
<protein>
    <submittedName>
        <fullName evidence="1">PAN2-PAN3 deadenylation complex catalytic subunit PAN2</fullName>
    </submittedName>
</protein>
<evidence type="ECO:0000313" key="2">
    <source>
        <dbReference type="Proteomes" id="UP000830375"/>
    </source>
</evidence>
<organism evidence="1 2">
    <name type="scientific">Labeo rohita</name>
    <name type="common">Indian major carp</name>
    <name type="synonym">Cyprinus rohita</name>
    <dbReference type="NCBI Taxonomy" id="84645"/>
    <lineage>
        <taxon>Eukaryota</taxon>
        <taxon>Metazoa</taxon>
        <taxon>Chordata</taxon>
        <taxon>Craniata</taxon>
        <taxon>Vertebrata</taxon>
        <taxon>Euteleostomi</taxon>
        <taxon>Actinopterygii</taxon>
        <taxon>Neopterygii</taxon>
        <taxon>Teleostei</taxon>
        <taxon>Ostariophysi</taxon>
        <taxon>Cypriniformes</taxon>
        <taxon>Cyprinidae</taxon>
        <taxon>Labeoninae</taxon>
        <taxon>Labeonini</taxon>
        <taxon>Labeo</taxon>
    </lineage>
</organism>
<evidence type="ECO:0000313" key="1">
    <source>
        <dbReference type="EMBL" id="KAI2668539.1"/>
    </source>
</evidence>
<proteinExistence type="predicted"/>
<name>A0ABQ8N0A9_LABRO</name>
<keyword evidence="2" id="KW-1185">Reference proteome</keyword>
<comment type="caution">
    <text evidence="1">The sequence shown here is derived from an EMBL/GenBank/DDBJ whole genome shotgun (WGS) entry which is preliminary data.</text>
</comment>
<dbReference type="EMBL" id="JACTAM010000001">
    <property type="protein sequence ID" value="KAI2668539.1"/>
    <property type="molecule type" value="Genomic_DNA"/>
</dbReference>